<proteinExistence type="predicted"/>
<keyword evidence="2" id="KW-1185">Reference proteome</keyword>
<keyword evidence="1" id="KW-0378">Hydrolase</keyword>
<protein>
    <submittedName>
        <fullName evidence="1">Alpha/beta hydrolase</fullName>
    </submittedName>
</protein>
<reference evidence="1" key="1">
    <citation type="submission" date="2022-07" db="EMBL/GenBank/DDBJ databases">
        <title>Taxonomic analysis of Microcella humidisoli nov. sp., isolated from riverside soil.</title>
        <authorList>
            <person name="Molina K.M."/>
            <person name="Kim S.B."/>
        </authorList>
    </citation>
    <scope>NUCLEOTIDE SEQUENCE</scope>
    <source>
        <strain evidence="1">MMS21-STM10</strain>
    </source>
</reference>
<sequence length="225" mass="24587">MTRAASIVADYAYVARSRLRYWRYGARPPAPIEAGPDAPPPVLLIPGVFETWHYLKPIRDRLAALGHPVHSVPELGFNRHPIPEMAALLTAYLEHRELTGVTIVAHSKGGLIGKTMLVADERAEVSRLTRMISINTPYGGSPLARYAMGPWREFVPTRPVITELAAAASVNARITSLHSTFDQYVPAGNSVLDGAENVVLPYDGHFRVLGLPSVIDEIVARVPRG</sequence>
<evidence type="ECO:0000313" key="2">
    <source>
        <dbReference type="Proteomes" id="UP001060039"/>
    </source>
</evidence>
<accession>A0ABY5FWW7</accession>
<organism evidence="1 2">
    <name type="scientific">Microcella humidisoli</name>
    <dbReference type="NCBI Taxonomy" id="2963406"/>
    <lineage>
        <taxon>Bacteria</taxon>
        <taxon>Bacillati</taxon>
        <taxon>Actinomycetota</taxon>
        <taxon>Actinomycetes</taxon>
        <taxon>Micrococcales</taxon>
        <taxon>Microbacteriaceae</taxon>
        <taxon>Microcella</taxon>
    </lineage>
</organism>
<dbReference type="SUPFAM" id="SSF53474">
    <property type="entry name" value="alpha/beta-Hydrolases"/>
    <property type="match status" value="1"/>
</dbReference>
<gene>
    <name evidence="1" type="ORF">NNL39_00140</name>
</gene>
<dbReference type="InterPro" id="IPR029058">
    <property type="entry name" value="AB_hydrolase_fold"/>
</dbReference>
<dbReference type="Proteomes" id="UP001060039">
    <property type="component" value="Chromosome"/>
</dbReference>
<dbReference type="GO" id="GO:0016787">
    <property type="term" value="F:hydrolase activity"/>
    <property type="evidence" value="ECO:0007669"/>
    <property type="project" value="UniProtKB-KW"/>
</dbReference>
<dbReference type="RefSeq" id="WP_255159701.1">
    <property type="nucleotide sequence ID" value="NZ_CP101497.1"/>
</dbReference>
<dbReference type="Gene3D" id="3.40.50.1820">
    <property type="entry name" value="alpha/beta hydrolase"/>
    <property type="match status" value="1"/>
</dbReference>
<evidence type="ECO:0000313" key="1">
    <source>
        <dbReference type="EMBL" id="UTT62568.1"/>
    </source>
</evidence>
<name>A0ABY5FWW7_9MICO</name>
<dbReference type="EMBL" id="CP101497">
    <property type="protein sequence ID" value="UTT62568.1"/>
    <property type="molecule type" value="Genomic_DNA"/>
</dbReference>